<keyword evidence="8" id="KW-0282">Flagellum</keyword>
<dbReference type="PANTHER" id="PTHR30381">
    <property type="entry name" value="FLAGELLAR P-RING PERIPLASMIC PROTEIN FLGI"/>
    <property type="match status" value="1"/>
</dbReference>
<dbReference type="Pfam" id="PF02119">
    <property type="entry name" value="FlgI"/>
    <property type="match status" value="1"/>
</dbReference>
<dbReference type="PRINTS" id="PR01010">
    <property type="entry name" value="FLGPRINGFLGI"/>
</dbReference>
<dbReference type="NCBIfam" id="NF003676">
    <property type="entry name" value="PRK05303.1"/>
    <property type="match status" value="1"/>
</dbReference>
<comment type="subcellular location">
    <subcellularLocation>
        <location evidence="2 7">Bacterial flagellum basal body</location>
    </subcellularLocation>
</comment>
<comment type="function">
    <text evidence="1 7">Assembles around the rod to form the L-ring and probably protects the motor/basal body from shearing forces during rotation.</text>
</comment>
<dbReference type="KEGG" id="buh:BUAMB_323"/>
<reference evidence="8 9" key="1">
    <citation type="journal article" date="2011" name="PLoS Genet.">
        <title>Sequence conservation and functional constraint on intergenic spacers in reduced genomes of the obligate symbiont buchnera.</title>
        <authorList>
            <person name="Degnan P.H."/>
            <person name="Ochman H."/>
            <person name="Moran N.A."/>
        </authorList>
    </citation>
    <scope>NUCLEOTIDE SEQUENCE [LARGE SCALE GENOMIC DNA]</scope>
    <source>
        <strain evidence="8 9">Ua</strain>
    </source>
</reference>
<evidence type="ECO:0000256" key="7">
    <source>
        <dbReference type="HAMAP-Rule" id="MF_00416"/>
    </source>
</evidence>
<accession>G2LPJ8</accession>
<keyword evidence="8" id="KW-0969">Cilium</keyword>
<gene>
    <name evidence="7 8" type="primary">flgI</name>
    <name evidence="8" type="ORF">BUAMB_323</name>
</gene>
<dbReference type="Proteomes" id="UP000006139">
    <property type="component" value="Chromosome"/>
</dbReference>
<evidence type="ECO:0000256" key="5">
    <source>
        <dbReference type="ARBA" id="ARBA00022729"/>
    </source>
</evidence>
<dbReference type="STRING" id="1005057.BUAMB_323"/>
<evidence type="ECO:0000313" key="8">
    <source>
        <dbReference type="EMBL" id="AEO08135.1"/>
    </source>
</evidence>
<name>G2LPJ8_BUCUM</name>
<dbReference type="HOGENOM" id="CLU_045235_1_0_6"/>
<evidence type="ECO:0000313" key="9">
    <source>
        <dbReference type="Proteomes" id="UP000006139"/>
    </source>
</evidence>
<dbReference type="eggNOG" id="COG1706">
    <property type="taxonomic scope" value="Bacteria"/>
</dbReference>
<comment type="subunit">
    <text evidence="4 7">The basal body constitutes a major portion of the flagellar organelle and consists of four rings (L,P,S, and M) mounted on a central rod.</text>
</comment>
<sequence>MFTYIITLFKKCIHKGLFMYKKLFLLMKLIFFVLISFSSFLHAEKIRDLTSIQGIRDNQLIGYGLIVGLDGTGDQSTQSPFTNQSLSNMLSQLGVSIPVNTNMHLKNVAAVIVTANLPPFGHTGEQIDVVVSSMGNAKSLKGGILLMTPLKGTDNQIYAIAQGNVFVSEKYNHKNKVQYIHSNQVNSGKIHNGAIIEREINTDFGKQKTINLQLNKENFGIAQRISDMINIKYPDTATPIDAKTVQLNTSPNNDVQVHMLSSIQDIDVTLPSQEAKIVVNTRTGSIVINQSVKLRSCVVSNGDMSIIIDKIKHQKRYSNLFQSFHKRHKIKKYKQHNNYIDNVSLDKDNLNNIVNALNAIGTKTDELMSLLQLMQSAGCLHAKLEII</sequence>
<evidence type="ECO:0000256" key="2">
    <source>
        <dbReference type="ARBA" id="ARBA00004117"/>
    </source>
</evidence>
<dbReference type="GO" id="GO:0005198">
    <property type="term" value="F:structural molecule activity"/>
    <property type="evidence" value="ECO:0007669"/>
    <property type="project" value="InterPro"/>
</dbReference>
<proteinExistence type="inferred from homology"/>
<protein>
    <recommendedName>
        <fullName evidence="7">Flagellar P-ring protein</fullName>
    </recommendedName>
    <alternativeName>
        <fullName evidence="7">Basal body P-ring protein</fullName>
    </alternativeName>
</protein>
<keyword evidence="6 7" id="KW-0975">Bacterial flagellum</keyword>
<keyword evidence="5" id="KW-0732">Signal</keyword>
<evidence type="ECO:0000256" key="1">
    <source>
        <dbReference type="ARBA" id="ARBA00002591"/>
    </source>
</evidence>
<dbReference type="GO" id="GO:0030288">
    <property type="term" value="C:outer membrane-bounded periplasmic space"/>
    <property type="evidence" value="ECO:0007669"/>
    <property type="project" value="InterPro"/>
</dbReference>
<evidence type="ECO:0000256" key="3">
    <source>
        <dbReference type="ARBA" id="ARBA00008994"/>
    </source>
</evidence>
<dbReference type="PANTHER" id="PTHR30381:SF0">
    <property type="entry name" value="FLAGELLAR P-RING PROTEIN"/>
    <property type="match status" value="1"/>
</dbReference>
<dbReference type="GO" id="GO:0009428">
    <property type="term" value="C:bacterial-type flagellum basal body, distal rod, P ring"/>
    <property type="evidence" value="ECO:0007669"/>
    <property type="project" value="InterPro"/>
</dbReference>
<keyword evidence="8" id="KW-0966">Cell projection</keyword>
<dbReference type="PATRIC" id="fig|1005057.4.peg.309"/>
<dbReference type="AlphaFoldDB" id="G2LPJ8"/>
<dbReference type="GO" id="GO:0071973">
    <property type="term" value="P:bacterial-type flagellum-dependent cell motility"/>
    <property type="evidence" value="ECO:0007669"/>
    <property type="project" value="InterPro"/>
</dbReference>
<dbReference type="EMBL" id="CP002648">
    <property type="protein sequence ID" value="AEO08135.1"/>
    <property type="molecule type" value="Genomic_DNA"/>
</dbReference>
<dbReference type="HAMAP" id="MF_00416">
    <property type="entry name" value="FlgI"/>
    <property type="match status" value="1"/>
</dbReference>
<dbReference type="InterPro" id="IPR001782">
    <property type="entry name" value="Flag_FlgI"/>
</dbReference>
<evidence type="ECO:0000256" key="6">
    <source>
        <dbReference type="ARBA" id="ARBA00023143"/>
    </source>
</evidence>
<organism evidence="8 9">
    <name type="scientific">Buchnera aphidicola str. Ua</name>
    <name type="common">Uroleucon ambrosiae</name>
    <dbReference type="NCBI Taxonomy" id="1005057"/>
    <lineage>
        <taxon>Bacteria</taxon>
        <taxon>Pseudomonadati</taxon>
        <taxon>Pseudomonadota</taxon>
        <taxon>Gammaproteobacteria</taxon>
        <taxon>Enterobacterales</taxon>
        <taxon>Erwiniaceae</taxon>
        <taxon>Buchnera</taxon>
    </lineage>
</organism>
<evidence type="ECO:0000256" key="4">
    <source>
        <dbReference type="ARBA" id="ARBA00011439"/>
    </source>
</evidence>
<comment type="similarity">
    <text evidence="3 7">Belongs to the FlgI family.</text>
</comment>